<comment type="caution">
    <text evidence="2">The sequence shown here is derived from an EMBL/GenBank/DDBJ whole genome shotgun (WGS) entry which is preliminary data.</text>
</comment>
<evidence type="ECO:0000256" key="1">
    <source>
        <dbReference type="SAM" id="MobiDB-lite"/>
    </source>
</evidence>
<dbReference type="AlphaFoldDB" id="A0A8J4WJR1"/>
<sequence length="158" mass="17344">MQIFGSAPENTLHEMMLTNFSDNLQMKLASPTKSHSQSKAAGMYFGQTKPASVVSSDLDSAKGLLERLCAPQQMDLSNDPVLKQNCIPFIRPAPQPPKRRTLSKPLDYDTGRPLSPESISFQSQTKSTFVQPCSTESPLESNGCVQNTTDTTTANYNR</sequence>
<organism evidence="2 3">
    <name type="scientific">Paragonimus heterotremus</name>
    <dbReference type="NCBI Taxonomy" id="100268"/>
    <lineage>
        <taxon>Eukaryota</taxon>
        <taxon>Metazoa</taxon>
        <taxon>Spiralia</taxon>
        <taxon>Lophotrochozoa</taxon>
        <taxon>Platyhelminthes</taxon>
        <taxon>Trematoda</taxon>
        <taxon>Digenea</taxon>
        <taxon>Plagiorchiida</taxon>
        <taxon>Troglotremata</taxon>
        <taxon>Troglotrematidae</taxon>
        <taxon>Paragonimus</taxon>
    </lineage>
</organism>
<evidence type="ECO:0000313" key="3">
    <source>
        <dbReference type="Proteomes" id="UP000748531"/>
    </source>
</evidence>
<keyword evidence="3" id="KW-1185">Reference proteome</keyword>
<evidence type="ECO:0000313" key="2">
    <source>
        <dbReference type="EMBL" id="KAF5405818.1"/>
    </source>
</evidence>
<feature type="region of interest" description="Disordered" evidence="1">
    <location>
        <begin position="87"/>
        <end position="158"/>
    </location>
</feature>
<protein>
    <submittedName>
        <fullName evidence="2">Uncharacterized protein</fullName>
    </submittedName>
</protein>
<gene>
    <name evidence="2" type="ORF">PHET_00735</name>
</gene>
<dbReference type="Proteomes" id="UP000748531">
    <property type="component" value="Unassembled WGS sequence"/>
</dbReference>
<accession>A0A8J4WJR1</accession>
<dbReference type="EMBL" id="LUCH01000195">
    <property type="protein sequence ID" value="KAF5405818.1"/>
    <property type="molecule type" value="Genomic_DNA"/>
</dbReference>
<proteinExistence type="predicted"/>
<dbReference type="OrthoDB" id="10362981at2759"/>
<feature type="compositionally biased region" description="Polar residues" evidence="1">
    <location>
        <begin position="117"/>
        <end position="158"/>
    </location>
</feature>
<name>A0A8J4WJR1_9TREM</name>
<reference evidence="2" key="1">
    <citation type="submission" date="2019-05" db="EMBL/GenBank/DDBJ databases">
        <title>Annotation for the trematode Paragonimus heterotremus.</title>
        <authorList>
            <person name="Choi Y.-J."/>
        </authorList>
    </citation>
    <scope>NUCLEOTIDE SEQUENCE</scope>
    <source>
        <strain evidence="2">LC</strain>
    </source>
</reference>